<dbReference type="PROSITE" id="PS50013">
    <property type="entry name" value="CHROMO_2"/>
    <property type="match status" value="1"/>
</dbReference>
<comment type="subunit">
    <text evidence="1">Component of the NuA4 histone acetyltransferase complex.</text>
</comment>
<dbReference type="InterPro" id="IPR016197">
    <property type="entry name" value="Chromo-like_dom_sf"/>
</dbReference>
<evidence type="ECO:0008006" key="6">
    <source>
        <dbReference type="Google" id="ProtNLM"/>
    </source>
</evidence>
<gene>
    <name evidence="4" type="ORF">BELL_0367g00060</name>
</gene>
<evidence type="ECO:0000256" key="1">
    <source>
        <dbReference type="ARBA" id="ARBA00011353"/>
    </source>
</evidence>
<dbReference type="CDD" id="cd18186">
    <property type="entry name" value="BTB_POZ_ZBTB_KLHL-like"/>
    <property type="match status" value="1"/>
</dbReference>
<dbReference type="SUPFAM" id="SSF54695">
    <property type="entry name" value="POZ domain"/>
    <property type="match status" value="1"/>
</dbReference>
<dbReference type="GO" id="GO:0006338">
    <property type="term" value="P:chromatin remodeling"/>
    <property type="evidence" value="ECO:0007669"/>
    <property type="project" value="UniProtKB-ARBA"/>
</dbReference>
<evidence type="ECO:0000313" key="5">
    <source>
        <dbReference type="Proteomes" id="UP000297229"/>
    </source>
</evidence>
<organism evidence="4 5">
    <name type="scientific">Botrytis elliptica</name>
    <dbReference type="NCBI Taxonomy" id="278938"/>
    <lineage>
        <taxon>Eukaryota</taxon>
        <taxon>Fungi</taxon>
        <taxon>Dikarya</taxon>
        <taxon>Ascomycota</taxon>
        <taxon>Pezizomycotina</taxon>
        <taxon>Leotiomycetes</taxon>
        <taxon>Helotiales</taxon>
        <taxon>Sclerotiniaceae</taxon>
        <taxon>Botrytis</taxon>
    </lineage>
</organism>
<dbReference type="PANTHER" id="PTHR47843:SF2">
    <property type="entry name" value="BTB DOMAIN-CONTAINING PROTEIN"/>
    <property type="match status" value="1"/>
</dbReference>
<protein>
    <recommendedName>
        <fullName evidence="6">BTB domain-containing protein</fullName>
    </recommendedName>
</protein>
<dbReference type="EMBL" id="PQXM01000365">
    <property type="protein sequence ID" value="TGO73368.1"/>
    <property type="molecule type" value="Genomic_DNA"/>
</dbReference>
<feature type="domain" description="Chromo" evidence="2">
    <location>
        <begin position="303"/>
        <end position="361"/>
    </location>
</feature>
<dbReference type="STRING" id="278938.A0A4Z1JIH2"/>
<accession>A0A4Z1JIH2</accession>
<sequence length="364" mass="41837">MNVSTYSGHQESKFSQFSSLSLADLKKLVLGYRAIVAKLRRHKIPLRTPRSIGREVVHAKVGKDLQDFGVHKSLICHCSPFFKAAFTSGFEETTTGIIKLADVDVEVFELFFQWLYTQQIGEPEHYAIGPAIWDNKSKAYHDYKILFGTLLRLYIFADMVKVPTLKNDCIEKLSRMGHQVKEFLTESENVQYVWEHTREGDLIRKLFIDAIIWNDGIISFQKTLDQLSEEVRLAILLAMKSIIDNARVEIMEMGKSRKNLKHLESLVTPFAYPTNYYEKVGAENNKKGGVSSGSRAEASEELYEVEKILDSKWVNGLVSYKAKWVGHKQDDQYYSADNFEGAQELVEEFHKNNPHRPHPGVKYY</sequence>
<dbReference type="Gene3D" id="2.40.50.40">
    <property type="match status" value="1"/>
</dbReference>
<dbReference type="Proteomes" id="UP000297229">
    <property type="component" value="Unassembled WGS sequence"/>
</dbReference>
<dbReference type="PANTHER" id="PTHR47843">
    <property type="entry name" value="BTB DOMAIN-CONTAINING PROTEIN-RELATED"/>
    <property type="match status" value="1"/>
</dbReference>
<evidence type="ECO:0000259" key="3">
    <source>
        <dbReference type="PROSITE" id="PS50097"/>
    </source>
</evidence>
<dbReference type="InterPro" id="IPR000953">
    <property type="entry name" value="Chromo/chromo_shadow_dom"/>
</dbReference>
<comment type="caution">
    <text evidence="4">The sequence shown here is derived from an EMBL/GenBank/DDBJ whole genome shotgun (WGS) entry which is preliminary data.</text>
</comment>
<dbReference type="Gene3D" id="3.30.710.10">
    <property type="entry name" value="Potassium Channel Kv1.1, Chain A"/>
    <property type="match status" value="1"/>
</dbReference>
<evidence type="ECO:0000259" key="2">
    <source>
        <dbReference type="PROSITE" id="PS50013"/>
    </source>
</evidence>
<evidence type="ECO:0000313" key="4">
    <source>
        <dbReference type="EMBL" id="TGO73368.1"/>
    </source>
</evidence>
<feature type="domain" description="BTB" evidence="3">
    <location>
        <begin position="55"/>
        <end position="124"/>
    </location>
</feature>
<reference evidence="4 5" key="1">
    <citation type="submission" date="2017-12" db="EMBL/GenBank/DDBJ databases">
        <title>Comparative genomics of Botrytis spp.</title>
        <authorList>
            <person name="Valero-Jimenez C.A."/>
            <person name="Tapia P."/>
            <person name="Veloso J."/>
            <person name="Silva-Moreno E."/>
            <person name="Staats M."/>
            <person name="Valdes J.H."/>
            <person name="Van Kan J.A.L."/>
        </authorList>
    </citation>
    <scope>NUCLEOTIDE SEQUENCE [LARGE SCALE GENOMIC DNA]</scope>
    <source>
        <strain evidence="4 5">Be9601</strain>
    </source>
</reference>
<dbReference type="InterPro" id="IPR011333">
    <property type="entry name" value="SKP1/BTB/POZ_sf"/>
</dbReference>
<dbReference type="SMART" id="SM00225">
    <property type="entry name" value="BTB"/>
    <property type="match status" value="1"/>
</dbReference>
<dbReference type="SUPFAM" id="SSF54160">
    <property type="entry name" value="Chromo domain-like"/>
    <property type="match status" value="1"/>
</dbReference>
<dbReference type="CDD" id="cd00024">
    <property type="entry name" value="CD_CSD"/>
    <property type="match status" value="1"/>
</dbReference>
<proteinExistence type="predicted"/>
<dbReference type="InterPro" id="IPR000210">
    <property type="entry name" value="BTB/POZ_dom"/>
</dbReference>
<keyword evidence="5" id="KW-1185">Reference proteome</keyword>
<dbReference type="AlphaFoldDB" id="A0A4Z1JIH2"/>
<dbReference type="Pfam" id="PF00651">
    <property type="entry name" value="BTB"/>
    <property type="match status" value="1"/>
</dbReference>
<dbReference type="PROSITE" id="PS50097">
    <property type="entry name" value="BTB"/>
    <property type="match status" value="1"/>
</dbReference>
<name>A0A4Z1JIH2_9HELO</name>